<dbReference type="EMBL" id="OX459942">
    <property type="protein sequence ID" value="CAI9176276.1"/>
    <property type="molecule type" value="Genomic_DNA"/>
</dbReference>
<accession>A0ABN8ZTS2</accession>
<gene>
    <name evidence="1" type="ORF">MRATA1EN1_LOCUS25238</name>
</gene>
<organism evidence="1 2">
    <name type="scientific">Rangifer tarandus platyrhynchus</name>
    <name type="common">Svalbard reindeer</name>
    <dbReference type="NCBI Taxonomy" id="3082113"/>
    <lineage>
        <taxon>Eukaryota</taxon>
        <taxon>Metazoa</taxon>
        <taxon>Chordata</taxon>
        <taxon>Craniata</taxon>
        <taxon>Vertebrata</taxon>
        <taxon>Euteleostomi</taxon>
        <taxon>Mammalia</taxon>
        <taxon>Eutheria</taxon>
        <taxon>Laurasiatheria</taxon>
        <taxon>Artiodactyla</taxon>
        <taxon>Ruminantia</taxon>
        <taxon>Pecora</taxon>
        <taxon>Cervidae</taxon>
        <taxon>Odocoileinae</taxon>
        <taxon>Rangifer</taxon>
    </lineage>
</organism>
<sequence>MDDSGLINIREGEGIRIEEGGREGTLAVSNFTPTKILICFPLEGSDGREPACRAKDPGLIPGLGRYLGEGNGNPLQYSFLENPMDRGAWQATVREVSKSQTRLSN</sequence>
<evidence type="ECO:0000313" key="1">
    <source>
        <dbReference type="EMBL" id="CAI9176276.1"/>
    </source>
</evidence>
<keyword evidence="2" id="KW-1185">Reference proteome</keyword>
<proteinExistence type="predicted"/>
<evidence type="ECO:0000313" key="2">
    <source>
        <dbReference type="Proteomes" id="UP001176941"/>
    </source>
</evidence>
<dbReference type="Proteomes" id="UP001176941">
    <property type="component" value="Chromosome 6"/>
</dbReference>
<protein>
    <submittedName>
        <fullName evidence="1">Uncharacterized protein</fullName>
    </submittedName>
</protein>
<name>A0ABN8ZTS2_RANTA</name>
<reference evidence="1" key="1">
    <citation type="submission" date="2023-04" db="EMBL/GenBank/DDBJ databases">
        <authorList>
            <consortium name="ELIXIR-Norway"/>
        </authorList>
    </citation>
    <scope>NUCLEOTIDE SEQUENCE [LARGE SCALE GENOMIC DNA]</scope>
</reference>